<evidence type="ECO:0000259" key="5">
    <source>
        <dbReference type="Pfam" id="PF05726"/>
    </source>
</evidence>
<comment type="cofactor">
    <cofactor evidence="2">
        <name>Fe cation</name>
        <dbReference type="ChEBI" id="CHEBI:24875"/>
    </cofactor>
    <text evidence="2">Binds 1 Fe cation per subunit.</text>
</comment>
<reference evidence="6 7" key="1">
    <citation type="submission" date="2019-01" db="EMBL/GenBank/DDBJ databases">
        <title>Mucilaginibacter antarcticum sp. nov., isolated from antarctic soil.</title>
        <authorList>
            <person name="Yan Y.-Q."/>
            <person name="Du Z.-J."/>
        </authorList>
    </citation>
    <scope>NUCLEOTIDE SEQUENCE [LARGE SCALE GENOMIC DNA]</scope>
    <source>
        <strain evidence="6 7">F01003</strain>
    </source>
</reference>
<evidence type="ECO:0000256" key="1">
    <source>
        <dbReference type="ARBA" id="ARBA00008416"/>
    </source>
</evidence>
<dbReference type="AlphaFoldDB" id="A0A444ML07"/>
<gene>
    <name evidence="6" type="ORF">EPL05_14510</name>
</gene>
<dbReference type="InterPro" id="IPR011051">
    <property type="entry name" value="RmlC_Cupin_sf"/>
</dbReference>
<dbReference type="PIRSF" id="PIRSF006232">
    <property type="entry name" value="Pirin"/>
    <property type="match status" value="1"/>
</dbReference>
<dbReference type="SUPFAM" id="SSF51182">
    <property type="entry name" value="RmlC-like cupins"/>
    <property type="match status" value="1"/>
</dbReference>
<keyword evidence="2" id="KW-0408">Iron</keyword>
<dbReference type="EMBL" id="SBIW01000007">
    <property type="protein sequence ID" value="RWY49975.1"/>
    <property type="molecule type" value="Genomic_DNA"/>
</dbReference>
<evidence type="ECO:0000313" key="7">
    <source>
        <dbReference type="Proteomes" id="UP000286701"/>
    </source>
</evidence>
<accession>A0A444ML07</accession>
<dbReference type="CDD" id="cd02247">
    <property type="entry name" value="cupin_pirin_C"/>
    <property type="match status" value="1"/>
</dbReference>
<comment type="similarity">
    <text evidence="1 3">Belongs to the pirin family.</text>
</comment>
<dbReference type="Pfam" id="PF02678">
    <property type="entry name" value="Pirin"/>
    <property type="match status" value="1"/>
</dbReference>
<dbReference type="Pfam" id="PF05726">
    <property type="entry name" value="Pirin_C"/>
    <property type="match status" value="1"/>
</dbReference>
<comment type="caution">
    <text evidence="6">The sequence shown here is derived from an EMBL/GenBank/DDBJ whole genome shotgun (WGS) entry which is preliminary data.</text>
</comment>
<dbReference type="InterPro" id="IPR053186">
    <property type="entry name" value="QDO-related"/>
</dbReference>
<feature type="binding site" evidence="2">
    <location>
        <position position="105"/>
    </location>
    <ligand>
        <name>Fe cation</name>
        <dbReference type="ChEBI" id="CHEBI:24875"/>
    </ligand>
</feature>
<dbReference type="GO" id="GO:0046872">
    <property type="term" value="F:metal ion binding"/>
    <property type="evidence" value="ECO:0007669"/>
    <property type="project" value="UniProtKB-KW"/>
</dbReference>
<feature type="binding site" evidence="2">
    <location>
        <position position="61"/>
    </location>
    <ligand>
        <name>Fe cation</name>
        <dbReference type="ChEBI" id="CHEBI:24875"/>
    </ligand>
</feature>
<dbReference type="OrthoDB" id="321327at2"/>
<feature type="binding site" evidence="2">
    <location>
        <position position="103"/>
    </location>
    <ligand>
        <name>Fe cation</name>
        <dbReference type="ChEBI" id="CHEBI:24875"/>
    </ligand>
</feature>
<dbReference type="Proteomes" id="UP000286701">
    <property type="component" value="Unassembled WGS sequence"/>
</dbReference>
<dbReference type="Gene3D" id="2.60.120.10">
    <property type="entry name" value="Jelly Rolls"/>
    <property type="match status" value="2"/>
</dbReference>
<sequence length="284" mass="31625">MKKKIQHIFLGREKKITKEETVRQPLPHMDFRFANPFIVLHHMPPKEIAPGQTLRIHPHPHRGFAPVTFMLQGEGYHKDSAGHNETVKAGDAQWMFAGKGILHSEGPSECLLKEGGMQELLQLWVNVPKAHKFDEPTYQSATKEQQPLVLEQGGVSLRLASGEFDGKTGPLKSITPVISVVGEIEKGKTVQFNATPGYWTLLYIAKGSVCINQETVAQYNLIVFEKENEEIILTAEQDTQILFLSAEPIDEPVAAKDNFVMNTSEEINQAMADYSTGVFGSLAF</sequence>
<dbReference type="InterPro" id="IPR012093">
    <property type="entry name" value="Pirin"/>
</dbReference>
<evidence type="ECO:0000256" key="3">
    <source>
        <dbReference type="RuleBase" id="RU003457"/>
    </source>
</evidence>
<evidence type="ECO:0000256" key="2">
    <source>
        <dbReference type="PIRSR" id="PIRSR006232-1"/>
    </source>
</evidence>
<dbReference type="InterPro" id="IPR014710">
    <property type="entry name" value="RmlC-like_jellyroll"/>
</dbReference>
<name>A0A444ML07_9SPHI</name>
<dbReference type="InterPro" id="IPR003829">
    <property type="entry name" value="Pirin_N_dom"/>
</dbReference>
<evidence type="ECO:0000313" key="6">
    <source>
        <dbReference type="EMBL" id="RWY49975.1"/>
    </source>
</evidence>
<evidence type="ECO:0000259" key="4">
    <source>
        <dbReference type="Pfam" id="PF02678"/>
    </source>
</evidence>
<organism evidence="6 7">
    <name type="scientific">Mucilaginibacter gilvus</name>
    <dbReference type="NCBI Taxonomy" id="2305909"/>
    <lineage>
        <taxon>Bacteria</taxon>
        <taxon>Pseudomonadati</taxon>
        <taxon>Bacteroidota</taxon>
        <taxon>Sphingobacteriia</taxon>
        <taxon>Sphingobacteriales</taxon>
        <taxon>Sphingobacteriaceae</taxon>
        <taxon>Mucilaginibacter</taxon>
    </lineage>
</organism>
<feature type="domain" description="Pirin N-terminal" evidence="4">
    <location>
        <begin position="27"/>
        <end position="125"/>
    </location>
</feature>
<feature type="binding site" evidence="2">
    <location>
        <position position="59"/>
    </location>
    <ligand>
        <name>Fe cation</name>
        <dbReference type="ChEBI" id="CHEBI:24875"/>
    </ligand>
</feature>
<protein>
    <submittedName>
        <fullName evidence="6">Pirin family protein</fullName>
    </submittedName>
</protein>
<dbReference type="InterPro" id="IPR008778">
    <property type="entry name" value="Pirin_C_dom"/>
</dbReference>
<keyword evidence="7" id="KW-1185">Reference proteome</keyword>
<dbReference type="PANTHER" id="PTHR43594">
    <property type="entry name" value="QUERCETIN 2,3-DIOXYGENASE"/>
    <property type="match status" value="1"/>
</dbReference>
<dbReference type="CDD" id="cd02909">
    <property type="entry name" value="cupin_pirin_N"/>
    <property type="match status" value="1"/>
</dbReference>
<proteinExistence type="inferred from homology"/>
<dbReference type="PANTHER" id="PTHR43594:SF1">
    <property type="entry name" value="QUERCETIN 2,3-DIOXYGENASE PA2418-RELATED"/>
    <property type="match status" value="1"/>
</dbReference>
<dbReference type="RefSeq" id="WP_128534705.1">
    <property type="nucleotide sequence ID" value="NZ_SBIW01000007.1"/>
</dbReference>
<feature type="domain" description="Pirin C-terminal" evidence="5">
    <location>
        <begin position="183"/>
        <end position="280"/>
    </location>
</feature>
<keyword evidence="2" id="KW-0479">Metal-binding</keyword>